<proteinExistence type="predicted"/>
<dbReference type="Pfam" id="PF05170">
    <property type="entry name" value="AsmA"/>
    <property type="match status" value="1"/>
</dbReference>
<dbReference type="GO" id="GO:0090313">
    <property type="term" value="P:regulation of protein targeting to membrane"/>
    <property type="evidence" value="ECO:0007669"/>
    <property type="project" value="TreeGrafter"/>
</dbReference>
<gene>
    <name evidence="2" type="ORF">FR932_05605</name>
</gene>
<dbReference type="KEGG" id="mmaa:FR932_05605"/>
<dbReference type="PANTHER" id="PTHR30441">
    <property type="entry name" value="DUF748 DOMAIN-CONTAINING PROTEIN"/>
    <property type="match status" value="1"/>
</dbReference>
<dbReference type="AlphaFoldDB" id="A0A5J6WJT5"/>
<dbReference type="InterPro" id="IPR007844">
    <property type="entry name" value="AsmA"/>
</dbReference>
<dbReference type="Proteomes" id="UP000327424">
    <property type="component" value="Chromosome"/>
</dbReference>
<dbReference type="RefSeq" id="WP_019439828.1">
    <property type="nucleotide sequence ID" value="NZ_ALOE01000004.1"/>
</dbReference>
<evidence type="ECO:0000313" key="3">
    <source>
        <dbReference type="Proteomes" id="UP000327424"/>
    </source>
</evidence>
<organism evidence="2 3">
    <name type="scientific">Moritella marina ATCC 15381</name>
    <dbReference type="NCBI Taxonomy" id="1202962"/>
    <lineage>
        <taxon>Bacteria</taxon>
        <taxon>Pseudomonadati</taxon>
        <taxon>Pseudomonadota</taxon>
        <taxon>Gammaproteobacteria</taxon>
        <taxon>Alteromonadales</taxon>
        <taxon>Moritellaceae</taxon>
        <taxon>Moritella</taxon>
    </lineage>
</organism>
<dbReference type="OrthoDB" id="9766390at2"/>
<name>A0A5J6WJT5_MORMI</name>
<accession>A0A5J6WJT5</accession>
<dbReference type="GO" id="GO:0005886">
    <property type="term" value="C:plasma membrane"/>
    <property type="evidence" value="ECO:0007669"/>
    <property type="project" value="TreeGrafter"/>
</dbReference>
<evidence type="ECO:0000259" key="1">
    <source>
        <dbReference type="Pfam" id="PF05170"/>
    </source>
</evidence>
<reference evidence="2 3" key="1">
    <citation type="submission" date="2019-09" db="EMBL/GenBank/DDBJ databases">
        <title>Hybrid Assembly of the complete Genome of the Deep-Sea Bacterium Moritella marina from long Nanopore and Illumina reads.</title>
        <authorList>
            <person name="Magin S."/>
            <person name="Georgoulis A."/>
            <person name="Papadimitriou K."/>
            <person name="Iliakis G."/>
            <person name="Vorgias C.E."/>
        </authorList>
    </citation>
    <scope>NUCLEOTIDE SEQUENCE [LARGE SCALE GENOMIC DNA]</scope>
    <source>
        <strain evidence="2 3">MP-1</strain>
    </source>
</reference>
<feature type="domain" description="AsmA" evidence="1">
    <location>
        <begin position="199"/>
        <end position="537"/>
    </location>
</feature>
<dbReference type="PANTHER" id="PTHR30441:SF4">
    <property type="entry name" value="PROTEIN ASMA"/>
    <property type="match status" value="1"/>
</dbReference>
<protein>
    <submittedName>
        <fullName evidence="2">AsmA family protein</fullName>
    </submittedName>
</protein>
<dbReference type="EMBL" id="CP044399">
    <property type="protein sequence ID" value="QFI37340.1"/>
    <property type="molecule type" value="Genomic_DNA"/>
</dbReference>
<sequence>MKKVLLGIGGLIAIIFIAGFIAIKLFVNEALIKDNLVEQAKQFTKQDVTIEGDLNLTFYPQIGFELGKVTLFNKHEYADSKQIEVNQVHVAVELMSLLTKTIVVTNVQVDGLTVNVETLADGRNNMDELLATLAPPAVGTESQPPVISNEDIQAIKVTPEGELAKSEYQFVVKGVSITNAQLSLNNRQDGTYHKLSDSSLNVGEFAFGKPVAIKLAANYRTNELTAKLNTSMVLTIDEQFSEIKLAKLDSKLALTGSMLPRPEMNISLQGDMTYDNVYKIMKLAGLKLDVDELTITGDLAVDVFAKPSLEYNLAMNTLVVDDWLPKSKIENGSAVGSTTKQTATKQTTTKPVAEVEPDLSALSSVNQKGSLTITKIKQGEYVLDNIKLQSELKDGVLQLTKLSSDLYEGKLMVKALLDSNKQPATFNMNSTLEKVQSEQLVTIAAGKKMLTGLVDIDVRISGKGLTTTKLKSATKGTINSSFTDGAVLGMNVAQEVRKAIAMFSSKSETTADEAEQTDFSAMVANFKLGAGKLTSTKIDLASPAIKVDGKGSANLLHENLDFRFNAAVAENIGGQSSSTMKQVRDLRLPIDVKGSFAAPSIKVDFGAITKQLAEKEKDKLVDKYLGSDEKKDELKGKFFKELNRLF</sequence>
<dbReference type="InterPro" id="IPR052894">
    <property type="entry name" value="AsmA-related"/>
</dbReference>
<evidence type="ECO:0000313" key="2">
    <source>
        <dbReference type="EMBL" id="QFI37340.1"/>
    </source>
</evidence>
<keyword evidence="3" id="KW-1185">Reference proteome</keyword>